<dbReference type="EMBL" id="JAWQEG010001709">
    <property type="protein sequence ID" value="KAK3877183.1"/>
    <property type="molecule type" value="Genomic_DNA"/>
</dbReference>
<accession>A0AAE1FMV6</accession>
<proteinExistence type="predicted"/>
<evidence type="ECO:0000313" key="2">
    <source>
        <dbReference type="Proteomes" id="UP001286313"/>
    </source>
</evidence>
<sequence>MFVPFPFLSFHQEFRPNNLRSRLLNFLSTHSPSPPNHSFTLTTQPFIHPHHPTIHSPLPPNHSFTLTTQPFIHPHHPTIHSPSPPNHSFTLTPPNHSFTLTTQPFIHPHHPTIHSPSPFPLTALTVTPQNC</sequence>
<keyword evidence="2" id="KW-1185">Reference proteome</keyword>
<organism evidence="1 2">
    <name type="scientific">Petrolisthes cinctipes</name>
    <name type="common">Flat porcelain crab</name>
    <dbReference type="NCBI Taxonomy" id="88211"/>
    <lineage>
        <taxon>Eukaryota</taxon>
        <taxon>Metazoa</taxon>
        <taxon>Ecdysozoa</taxon>
        <taxon>Arthropoda</taxon>
        <taxon>Crustacea</taxon>
        <taxon>Multicrustacea</taxon>
        <taxon>Malacostraca</taxon>
        <taxon>Eumalacostraca</taxon>
        <taxon>Eucarida</taxon>
        <taxon>Decapoda</taxon>
        <taxon>Pleocyemata</taxon>
        <taxon>Anomura</taxon>
        <taxon>Galatheoidea</taxon>
        <taxon>Porcellanidae</taxon>
        <taxon>Petrolisthes</taxon>
    </lineage>
</organism>
<evidence type="ECO:0000313" key="1">
    <source>
        <dbReference type="EMBL" id="KAK3877183.1"/>
    </source>
</evidence>
<name>A0AAE1FMV6_PETCI</name>
<dbReference type="Proteomes" id="UP001286313">
    <property type="component" value="Unassembled WGS sequence"/>
</dbReference>
<comment type="caution">
    <text evidence="1">The sequence shown here is derived from an EMBL/GenBank/DDBJ whole genome shotgun (WGS) entry which is preliminary data.</text>
</comment>
<protein>
    <submittedName>
        <fullName evidence="1">Uncharacterized protein</fullName>
    </submittedName>
</protein>
<dbReference type="AlphaFoldDB" id="A0AAE1FMV6"/>
<reference evidence="1" key="1">
    <citation type="submission" date="2023-10" db="EMBL/GenBank/DDBJ databases">
        <title>Genome assemblies of two species of porcelain crab, Petrolisthes cinctipes and Petrolisthes manimaculis (Anomura: Porcellanidae).</title>
        <authorList>
            <person name="Angst P."/>
        </authorList>
    </citation>
    <scope>NUCLEOTIDE SEQUENCE</scope>
    <source>
        <strain evidence="1">PB745_01</strain>
        <tissue evidence="1">Gill</tissue>
    </source>
</reference>
<gene>
    <name evidence="1" type="ORF">Pcinc_018085</name>
</gene>